<comment type="caution">
    <text evidence="1">The sequence shown here is derived from an EMBL/GenBank/DDBJ whole genome shotgun (WGS) entry which is preliminary data.</text>
</comment>
<dbReference type="OrthoDB" id="3247418at2759"/>
<dbReference type="Proteomes" id="UP000807025">
    <property type="component" value="Unassembled WGS sequence"/>
</dbReference>
<evidence type="ECO:0000313" key="2">
    <source>
        <dbReference type="Proteomes" id="UP000807025"/>
    </source>
</evidence>
<gene>
    <name evidence="1" type="ORF">BDN71DRAFT_1348927</name>
</gene>
<dbReference type="AlphaFoldDB" id="A0A9P5ZKA7"/>
<evidence type="ECO:0000313" key="1">
    <source>
        <dbReference type="EMBL" id="KAF9488638.1"/>
    </source>
</evidence>
<reference evidence="1" key="1">
    <citation type="submission" date="2020-11" db="EMBL/GenBank/DDBJ databases">
        <authorList>
            <consortium name="DOE Joint Genome Institute"/>
            <person name="Ahrendt S."/>
            <person name="Riley R."/>
            <person name="Andreopoulos W."/>
            <person name="Labutti K."/>
            <person name="Pangilinan J."/>
            <person name="Ruiz-Duenas F.J."/>
            <person name="Barrasa J.M."/>
            <person name="Sanchez-Garcia M."/>
            <person name="Camarero S."/>
            <person name="Miyauchi S."/>
            <person name="Serrano A."/>
            <person name="Linde D."/>
            <person name="Babiker R."/>
            <person name="Drula E."/>
            <person name="Ayuso-Fernandez I."/>
            <person name="Pacheco R."/>
            <person name="Padilla G."/>
            <person name="Ferreira P."/>
            <person name="Barriuso J."/>
            <person name="Kellner H."/>
            <person name="Castanera R."/>
            <person name="Alfaro M."/>
            <person name="Ramirez L."/>
            <person name="Pisabarro A.G."/>
            <person name="Kuo A."/>
            <person name="Tritt A."/>
            <person name="Lipzen A."/>
            <person name="He G."/>
            <person name="Yan M."/>
            <person name="Ng V."/>
            <person name="Cullen D."/>
            <person name="Martin F."/>
            <person name="Rosso M.-N."/>
            <person name="Henrissat B."/>
            <person name="Hibbett D."/>
            <person name="Martinez A.T."/>
            <person name="Grigoriev I.V."/>
        </authorList>
    </citation>
    <scope>NUCLEOTIDE SEQUENCE</scope>
    <source>
        <strain evidence="1">ATCC 90797</strain>
    </source>
</reference>
<name>A0A9P5ZKA7_PLEER</name>
<protein>
    <submittedName>
        <fullName evidence="1">Uncharacterized protein</fullName>
    </submittedName>
</protein>
<sequence>RAYARHKGTILARASTHVGSSLVSFYPGGDTSVPPVPGSIQYIFEGESHCRLAIRRQRSLPASVADPFRHWPHVPITLYSAAMELELEIVELDWVIGHVGHYPYSPELVAIIKVHR</sequence>
<organism evidence="1 2">
    <name type="scientific">Pleurotus eryngii</name>
    <name type="common">Boletus of the steppes</name>
    <dbReference type="NCBI Taxonomy" id="5323"/>
    <lineage>
        <taxon>Eukaryota</taxon>
        <taxon>Fungi</taxon>
        <taxon>Dikarya</taxon>
        <taxon>Basidiomycota</taxon>
        <taxon>Agaricomycotina</taxon>
        <taxon>Agaricomycetes</taxon>
        <taxon>Agaricomycetidae</taxon>
        <taxon>Agaricales</taxon>
        <taxon>Pleurotineae</taxon>
        <taxon>Pleurotaceae</taxon>
        <taxon>Pleurotus</taxon>
    </lineage>
</organism>
<feature type="non-terminal residue" evidence="1">
    <location>
        <position position="116"/>
    </location>
</feature>
<accession>A0A9P5ZKA7</accession>
<dbReference type="EMBL" id="MU154704">
    <property type="protein sequence ID" value="KAF9488638.1"/>
    <property type="molecule type" value="Genomic_DNA"/>
</dbReference>
<keyword evidence="2" id="KW-1185">Reference proteome</keyword>
<proteinExistence type="predicted"/>
<feature type="non-terminal residue" evidence="1">
    <location>
        <position position="1"/>
    </location>
</feature>